<protein>
    <submittedName>
        <fullName evidence="1">Uncharacterized protein</fullName>
    </submittedName>
</protein>
<proteinExistence type="predicted"/>
<name>A0ABY7T7B2_9SPHI</name>
<dbReference type="RefSeq" id="WP_273629766.1">
    <property type="nucleotide sequence ID" value="NZ_CP117167.1"/>
</dbReference>
<accession>A0ABY7T7B2</accession>
<reference evidence="1 2" key="1">
    <citation type="submission" date="2023-02" db="EMBL/GenBank/DDBJ databases">
        <title>Genome sequence of Mucilaginibacter jinjuensis strain KACC 16571.</title>
        <authorList>
            <person name="Kim S."/>
            <person name="Heo J."/>
            <person name="Kwon S.-W."/>
        </authorList>
    </citation>
    <scope>NUCLEOTIDE SEQUENCE [LARGE SCALE GENOMIC DNA]</scope>
    <source>
        <strain evidence="1 2">KACC 16571</strain>
    </source>
</reference>
<sequence>MKKVYYLEVDKKRIGHTEFEYADPPMGVVYGKILFNGIKFPYDFLKDHCVKYNVQINSDDPNHRFIDTVIIPRLKVFLPSGEELMGWGGAINGTEADGFEIQFSGISSEIMQNEFVHHYLKYYGQ</sequence>
<dbReference type="Proteomes" id="UP001216139">
    <property type="component" value="Chromosome"/>
</dbReference>
<keyword evidence="2" id="KW-1185">Reference proteome</keyword>
<dbReference type="EMBL" id="CP117167">
    <property type="protein sequence ID" value="WCT11577.1"/>
    <property type="molecule type" value="Genomic_DNA"/>
</dbReference>
<evidence type="ECO:0000313" key="2">
    <source>
        <dbReference type="Proteomes" id="UP001216139"/>
    </source>
</evidence>
<organism evidence="1 2">
    <name type="scientific">Mucilaginibacter jinjuensis</name>
    <dbReference type="NCBI Taxonomy" id="1176721"/>
    <lineage>
        <taxon>Bacteria</taxon>
        <taxon>Pseudomonadati</taxon>
        <taxon>Bacteroidota</taxon>
        <taxon>Sphingobacteriia</taxon>
        <taxon>Sphingobacteriales</taxon>
        <taxon>Sphingobacteriaceae</taxon>
        <taxon>Mucilaginibacter</taxon>
    </lineage>
</organism>
<evidence type="ECO:0000313" key="1">
    <source>
        <dbReference type="EMBL" id="WCT11577.1"/>
    </source>
</evidence>
<gene>
    <name evidence="1" type="ORF">PQO05_22820</name>
</gene>